<dbReference type="Proteomes" id="UP000179243">
    <property type="component" value="Unassembled WGS sequence"/>
</dbReference>
<feature type="signal peptide" evidence="1">
    <location>
        <begin position="1"/>
        <end position="25"/>
    </location>
</feature>
<feature type="chain" id="PRO_5009528600" description="Outer membrane protein beta-barrel domain-containing protein" evidence="1">
    <location>
        <begin position="26"/>
        <end position="369"/>
    </location>
</feature>
<dbReference type="AlphaFoldDB" id="A0A1F7FC84"/>
<evidence type="ECO:0008006" key="4">
    <source>
        <dbReference type="Google" id="ProtNLM"/>
    </source>
</evidence>
<proteinExistence type="predicted"/>
<reference evidence="2 3" key="1">
    <citation type="journal article" date="2016" name="Nat. Commun.">
        <title>Thousands of microbial genomes shed light on interconnected biogeochemical processes in an aquifer system.</title>
        <authorList>
            <person name="Anantharaman K."/>
            <person name="Brown C.T."/>
            <person name="Hug L.A."/>
            <person name="Sharon I."/>
            <person name="Castelle C.J."/>
            <person name="Probst A.J."/>
            <person name="Thomas B.C."/>
            <person name="Singh A."/>
            <person name="Wilkins M.J."/>
            <person name="Karaoz U."/>
            <person name="Brodie E.L."/>
            <person name="Williams K.H."/>
            <person name="Hubbard S.S."/>
            <person name="Banfield J.F."/>
        </authorList>
    </citation>
    <scope>NUCLEOTIDE SEQUENCE [LARGE SCALE GENOMIC DNA]</scope>
</reference>
<sequence length="369" mass="39616">MVRRFSIQTALVACFMLVFASSVKADLQEDITKLVGDNATSYIHPITNSLGVGMNSGWYNSSKSYKLFGLPIGLQANFGMGVSMTNDDLRKYDFEGEINVDGVPGLSGIFSALNTELQAAGYDTLPSKISLNKADVPTIVGAEEAPVFTLANLLPATSVADMRTFNVTANGFGQDTIPLDDTLFALPPGLNLEAVPYIPNVGINIGLPFKVQLGLRYFPTTSVPDFGDVGLLGLKVQYEFTEWVPVVNNLPLLHTSAFWAMNNLEMGVLELNNWISMVNVSADFKFLIGLGIYGGIGIESSTMNLNYTVNAPGTALDGQKVSLSDEGDNFFRAQAGVRLSLLIFDIFADANFGETTSYNLGIGIGLNGL</sequence>
<comment type="caution">
    <text evidence="2">The sequence shown here is derived from an EMBL/GenBank/DDBJ whole genome shotgun (WGS) entry which is preliminary data.</text>
</comment>
<evidence type="ECO:0000313" key="3">
    <source>
        <dbReference type="Proteomes" id="UP000179243"/>
    </source>
</evidence>
<evidence type="ECO:0000256" key="1">
    <source>
        <dbReference type="SAM" id="SignalP"/>
    </source>
</evidence>
<dbReference type="Pfam" id="PF20230">
    <property type="entry name" value="DUF6588"/>
    <property type="match status" value="1"/>
</dbReference>
<gene>
    <name evidence="2" type="ORF">A2519_18185</name>
</gene>
<name>A0A1F7FC84_UNCRA</name>
<evidence type="ECO:0000313" key="2">
    <source>
        <dbReference type="EMBL" id="OGK04289.1"/>
    </source>
</evidence>
<dbReference type="InterPro" id="IPR046495">
    <property type="entry name" value="DUF6588"/>
</dbReference>
<dbReference type="EMBL" id="MFYX01000074">
    <property type="protein sequence ID" value="OGK04289.1"/>
    <property type="molecule type" value="Genomic_DNA"/>
</dbReference>
<accession>A0A1F7FC84</accession>
<protein>
    <recommendedName>
        <fullName evidence="4">Outer membrane protein beta-barrel domain-containing protein</fullName>
    </recommendedName>
</protein>
<organism evidence="2 3">
    <name type="scientific">Candidatus Raymondbacteria bacterium RIFOXYD12_FULL_49_13</name>
    <dbReference type="NCBI Taxonomy" id="1817890"/>
    <lineage>
        <taxon>Bacteria</taxon>
        <taxon>Raymondiibacteriota</taxon>
    </lineage>
</organism>
<keyword evidence="1" id="KW-0732">Signal</keyword>